<accession>A0A1V6V0Q6</accession>
<dbReference type="Proteomes" id="UP000191500">
    <property type="component" value="Unassembled WGS sequence"/>
</dbReference>
<gene>
    <name evidence="3" type="ORF">PENCOP_c002G04893</name>
</gene>
<protein>
    <recommendedName>
        <fullName evidence="5">Argonaute complex, subunit Arb1</fullName>
    </recommendedName>
</protein>
<dbReference type="STRING" id="36646.A0A1V6V0Q6"/>
<feature type="compositionally biased region" description="Basic and acidic residues" evidence="2">
    <location>
        <begin position="1"/>
        <end position="12"/>
    </location>
</feature>
<evidence type="ECO:0000256" key="2">
    <source>
        <dbReference type="SAM" id="MobiDB-lite"/>
    </source>
</evidence>
<evidence type="ECO:0008006" key="5">
    <source>
        <dbReference type="Google" id="ProtNLM"/>
    </source>
</evidence>
<feature type="region of interest" description="Disordered" evidence="2">
    <location>
        <begin position="149"/>
        <end position="175"/>
    </location>
</feature>
<feature type="region of interest" description="Disordered" evidence="2">
    <location>
        <begin position="200"/>
        <end position="232"/>
    </location>
</feature>
<feature type="coiled-coil region" evidence="1">
    <location>
        <begin position="759"/>
        <end position="822"/>
    </location>
</feature>
<feature type="compositionally biased region" description="Polar residues" evidence="2">
    <location>
        <begin position="875"/>
        <end position="890"/>
    </location>
</feature>
<keyword evidence="4" id="KW-1185">Reference proteome</keyword>
<feature type="region of interest" description="Disordered" evidence="2">
    <location>
        <begin position="872"/>
        <end position="897"/>
    </location>
</feature>
<feature type="compositionally biased region" description="Polar residues" evidence="2">
    <location>
        <begin position="15"/>
        <end position="26"/>
    </location>
</feature>
<evidence type="ECO:0000256" key="1">
    <source>
        <dbReference type="SAM" id="Coils"/>
    </source>
</evidence>
<evidence type="ECO:0000313" key="4">
    <source>
        <dbReference type="Proteomes" id="UP000191500"/>
    </source>
</evidence>
<evidence type="ECO:0000313" key="3">
    <source>
        <dbReference type="EMBL" id="OQE44254.1"/>
    </source>
</evidence>
<dbReference type="EMBL" id="MDDG01000002">
    <property type="protein sequence ID" value="OQE44254.1"/>
    <property type="molecule type" value="Genomic_DNA"/>
</dbReference>
<dbReference type="InterPro" id="IPR018606">
    <property type="entry name" value="Arb1"/>
</dbReference>
<proteinExistence type="predicted"/>
<feature type="compositionally biased region" description="Polar residues" evidence="2">
    <location>
        <begin position="62"/>
        <end position="77"/>
    </location>
</feature>
<dbReference type="GO" id="GO:0033167">
    <property type="term" value="C:ARC complex"/>
    <property type="evidence" value="ECO:0007669"/>
    <property type="project" value="InterPro"/>
</dbReference>
<reference evidence="4" key="1">
    <citation type="journal article" date="2017" name="Nat. Microbiol.">
        <title>Global analysis of biosynthetic gene clusters reveals vast potential of secondary metabolite production in Penicillium species.</title>
        <authorList>
            <person name="Nielsen J.C."/>
            <person name="Grijseels S."/>
            <person name="Prigent S."/>
            <person name="Ji B."/>
            <person name="Dainat J."/>
            <person name="Nielsen K.F."/>
            <person name="Frisvad J.C."/>
            <person name="Workman M."/>
            <person name="Nielsen J."/>
        </authorList>
    </citation>
    <scope>NUCLEOTIDE SEQUENCE [LARGE SCALE GENOMIC DNA]</scope>
    <source>
        <strain evidence="4">IBT 31321</strain>
    </source>
</reference>
<comment type="caution">
    <text evidence="3">The sequence shown here is derived from an EMBL/GenBank/DDBJ whole genome shotgun (WGS) entry which is preliminary data.</text>
</comment>
<dbReference type="Pfam" id="PF09692">
    <property type="entry name" value="Arb1"/>
    <property type="match status" value="1"/>
</dbReference>
<feature type="region of interest" description="Disordered" evidence="2">
    <location>
        <begin position="1"/>
        <end position="83"/>
    </location>
</feature>
<keyword evidence="1" id="KW-0175">Coiled coil</keyword>
<name>A0A1V6V0Q6_9EURO</name>
<dbReference type="AlphaFoldDB" id="A0A1V6V0Q6"/>
<sequence length="897" mass="102098">MGDNFDTPREENLSIEATQPLESSAAQKPMKLTEAMATDDGPTVHLDPVNPGQEHAEAGKGESSTLQSASNLRTSSARPKASHVHFLSPAELEKLKVTSKHDVSVPTRSDQIPITPVSQNEYYASNALKAREPYQSISEVLAEAELGEATSKATGLSGAIKEPERTDDSFGMDDDAVSERTSKVGFKHDPDEEKALANVELDIGRSKKKKNKRRPKSQRGENAPSGFEPFYADAPITPAEFEENKQIYDPALPVLDRIDEGIKRFLYKRRLEPYRRKVFLKYLQYGGVSVGPNHSQGVTPSELKEMTKEEAMQARCTTAIFPKRGKPYPIQWNAVATGYLTGYYMGYYNPETKEEIKICTDTMKNFFSYLLYHDVCPEYKEDLEEARKTCDRAAEELWMNQLLVNHRGPGDFNRGCSVLFGGYYFEDVDDPAAWINVRHADTRVFTSDMARKAVKYAIAIAGNDRTARKFKILADMDMDMIEAKQVEDIDGFEVISVEEPTEETIAYYRELGPDLIPVGKIRAKEFRDPARGAFDLAPWEKVDWDAGFAPAYEFEFLLEADFFVNLLPGMKIITTVYQTNFGQYYFDEILSVLPTFYKFMYNDWMMDYVEPAPINFIPDEEEVARRRARDSIIEPLEPTPAEWAIYLVTNELDFNFNPDHHPMKPTWEVIHALQSFGWDMEEIKYWMGLPKDPYPERGKHCMTQGEPRPIRLSDEPRDIPFDEKRFPRLKRIIGYFMNPERTKPVFDPENMTKALDGRKKQIENQVKQAALDVEALHEHKKQIEKEQAKLAKILNEQKAQIKKQVEQAAEAVKEQVELAAQNVKKREPEAEPSPGQTNIQAIKILSEQEITKNEESKGAYNQGVADIQATEILSAKSQEPEIQTNWGPTETSEEASD</sequence>
<dbReference type="GO" id="GO:0031047">
    <property type="term" value="P:regulatory ncRNA-mediated gene silencing"/>
    <property type="evidence" value="ECO:0007669"/>
    <property type="project" value="InterPro"/>
</dbReference>
<feature type="compositionally biased region" description="Basic residues" evidence="2">
    <location>
        <begin position="206"/>
        <end position="217"/>
    </location>
</feature>
<organism evidence="3 4">
    <name type="scientific">Penicillium coprophilum</name>
    <dbReference type="NCBI Taxonomy" id="36646"/>
    <lineage>
        <taxon>Eukaryota</taxon>
        <taxon>Fungi</taxon>
        <taxon>Dikarya</taxon>
        <taxon>Ascomycota</taxon>
        <taxon>Pezizomycotina</taxon>
        <taxon>Eurotiomycetes</taxon>
        <taxon>Eurotiomycetidae</taxon>
        <taxon>Eurotiales</taxon>
        <taxon>Aspergillaceae</taxon>
        <taxon>Penicillium</taxon>
    </lineage>
</organism>